<proteinExistence type="inferred from homology"/>
<organism evidence="8 9">
    <name type="scientific">Streptomyces omiyaensis</name>
    <dbReference type="NCBI Taxonomy" id="68247"/>
    <lineage>
        <taxon>Bacteria</taxon>
        <taxon>Bacillati</taxon>
        <taxon>Actinomycetota</taxon>
        <taxon>Actinomycetes</taxon>
        <taxon>Kitasatosporales</taxon>
        <taxon>Streptomycetaceae</taxon>
        <taxon>Streptomyces</taxon>
    </lineage>
</organism>
<sequence length="139" mass="14461">MTTNPAPARNPAPRDPAPTVPAPAGNPAPVAAATVKVTSDADFAADALSPGPPVLVQFTAAWCGPCRRLKPVLAALAAEEEGRLRVVEIDVDHNPATTVRHGVLATPTLLVLKDGEPVKSLVGARSKRKLRQELADVLD</sequence>
<dbReference type="SUPFAM" id="SSF52833">
    <property type="entry name" value="Thioredoxin-like"/>
    <property type="match status" value="1"/>
</dbReference>
<evidence type="ECO:0000256" key="6">
    <source>
        <dbReference type="SAM" id="MobiDB-lite"/>
    </source>
</evidence>
<evidence type="ECO:0000313" key="9">
    <source>
        <dbReference type="Proteomes" id="UP001604282"/>
    </source>
</evidence>
<dbReference type="CDD" id="cd02947">
    <property type="entry name" value="TRX_family"/>
    <property type="match status" value="1"/>
</dbReference>
<dbReference type="PANTHER" id="PTHR45663">
    <property type="entry name" value="GEO12009P1"/>
    <property type="match status" value="1"/>
</dbReference>
<protein>
    <submittedName>
        <fullName evidence="8">Thioredoxin family protein</fullName>
    </submittedName>
</protein>
<gene>
    <name evidence="8" type="ORF">ACGFYS_16245</name>
</gene>
<dbReference type="PROSITE" id="PS51352">
    <property type="entry name" value="THIOREDOXIN_2"/>
    <property type="match status" value="1"/>
</dbReference>
<dbReference type="Pfam" id="PF00085">
    <property type="entry name" value="Thioredoxin"/>
    <property type="match status" value="1"/>
</dbReference>
<dbReference type="PANTHER" id="PTHR45663:SF11">
    <property type="entry name" value="GEO12009P1"/>
    <property type="match status" value="1"/>
</dbReference>
<dbReference type="InterPro" id="IPR017937">
    <property type="entry name" value="Thioredoxin_CS"/>
</dbReference>
<dbReference type="Proteomes" id="UP001604282">
    <property type="component" value="Unassembled WGS sequence"/>
</dbReference>
<evidence type="ECO:0000256" key="1">
    <source>
        <dbReference type="ARBA" id="ARBA00008987"/>
    </source>
</evidence>
<evidence type="ECO:0000256" key="5">
    <source>
        <dbReference type="ARBA" id="ARBA00023284"/>
    </source>
</evidence>
<keyword evidence="4" id="KW-1015">Disulfide bond</keyword>
<comment type="caution">
    <text evidence="8">The sequence shown here is derived from an EMBL/GenBank/DDBJ whole genome shotgun (WGS) entry which is preliminary data.</text>
</comment>
<reference evidence="8 9" key="1">
    <citation type="submission" date="2024-10" db="EMBL/GenBank/DDBJ databases">
        <title>The Natural Products Discovery Center: Release of the First 8490 Sequenced Strains for Exploring Actinobacteria Biosynthetic Diversity.</title>
        <authorList>
            <person name="Kalkreuter E."/>
            <person name="Kautsar S.A."/>
            <person name="Yang D."/>
            <person name="Bader C.D."/>
            <person name="Teijaro C.N."/>
            <person name="Fluegel L."/>
            <person name="Davis C.M."/>
            <person name="Simpson J.R."/>
            <person name="Lauterbach L."/>
            <person name="Steele A.D."/>
            <person name="Gui C."/>
            <person name="Meng S."/>
            <person name="Li G."/>
            <person name="Viehrig K."/>
            <person name="Ye F."/>
            <person name="Su P."/>
            <person name="Kiefer A.F."/>
            <person name="Nichols A."/>
            <person name="Cepeda A.J."/>
            <person name="Yan W."/>
            <person name="Fan B."/>
            <person name="Jiang Y."/>
            <person name="Adhikari A."/>
            <person name="Zheng C.-J."/>
            <person name="Schuster L."/>
            <person name="Cowan T.M."/>
            <person name="Smanski M.J."/>
            <person name="Chevrette M.G."/>
            <person name="De Carvalho L.P.S."/>
            <person name="Shen B."/>
        </authorList>
    </citation>
    <scope>NUCLEOTIDE SEQUENCE [LARGE SCALE GENOMIC DNA]</scope>
    <source>
        <strain evidence="8 9">NPDC048229</strain>
    </source>
</reference>
<name>A0ABW7BSJ1_9ACTN</name>
<keyword evidence="9" id="KW-1185">Reference proteome</keyword>
<evidence type="ECO:0000256" key="3">
    <source>
        <dbReference type="ARBA" id="ARBA00022982"/>
    </source>
</evidence>
<evidence type="ECO:0000259" key="7">
    <source>
        <dbReference type="PROSITE" id="PS51352"/>
    </source>
</evidence>
<evidence type="ECO:0000256" key="4">
    <source>
        <dbReference type="ARBA" id="ARBA00023157"/>
    </source>
</evidence>
<dbReference type="PRINTS" id="PR00421">
    <property type="entry name" value="THIOREDOXIN"/>
</dbReference>
<evidence type="ECO:0000256" key="2">
    <source>
        <dbReference type="ARBA" id="ARBA00022448"/>
    </source>
</evidence>
<keyword evidence="5" id="KW-0676">Redox-active center</keyword>
<feature type="compositionally biased region" description="Pro residues" evidence="6">
    <location>
        <begin position="8"/>
        <end position="26"/>
    </location>
</feature>
<dbReference type="Gene3D" id="3.40.30.10">
    <property type="entry name" value="Glutaredoxin"/>
    <property type="match status" value="1"/>
</dbReference>
<feature type="region of interest" description="Disordered" evidence="6">
    <location>
        <begin position="1"/>
        <end position="28"/>
    </location>
</feature>
<dbReference type="InterPro" id="IPR036249">
    <property type="entry name" value="Thioredoxin-like_sf"/>
</dbReference>
<accession>A0ABW7BSJ1</accession>
<feature type="domain" description="Thioredoxin" evidence="7">
    <location>
        <begin position="11"/>
        <end position="139"/>
    </location>
</feature>
<dbReference type="EMBL" id="JBICZW010000009">
    <property type="protein sequence ID" value="MFG3190480.1"/>
    <property type="molecule type" value="Genomic_DNA"/>
</dbReference>
<keyword evidence="2" id="KW-0813">Transport</keyword>
<comment type="similarity">
    <text evidence="1">Belongs to the thioredoxin family.</text>
</comment>
<keyword evidence="3" id="KW-0249">Electron transport</keyword>
<evidence type="ECO:0000313" key="8">
    <source>
        <dbReference type="EMBL" id="MFG3190480.1"/>
    </source>
</evidence>
<dbReference type="RefSeq" id="WP_392007752.1">
    <property type="nucleotide sequence ID" value="NZ_JBIBSS010000001.1"/>
</dbReference>
<dbReference type="PROSITE" id="PS00194">
    <property type="entry name" value="THIOREDOXIN_1"/>
    <property type="match status" value="1"/>
</dbReference>
<dbReference type="InterPro" id="IPR013766">
    <property type="entry name" value="Thioredoxin_domain"/>
</dbReference>